<dbReference type="AlphaFoldDB" id="A0AAN7V038"/>
<accession>A0AAN7V038</accession>
<proteinExistence type="inferred from homology"/>
<keyword evidence="3" id="KW-0560">Oxidoreductase</keyword>
<dbReference type="Proteomes" id="UP001305414">
    <property type="component" value="Unassembled WGS sequence"/>
</dbReference>
<evidence type="ECO:0000256" key="1">
    <source>
        <dbReference type="ARBA" id="ARBA00006484"/>
    </source>
</evidence>
<dbReference type="Gene3D" id="3.40.50.720">
    <property type="entry name" value="NAD(P)-binding Rossmann-like Domain"/>
    <property type="match status" value="1"/>
</dbReference>
<evidence type="ECO:0000313" key="5">
    <source>
        <dbReference type="Proteomes" id="UP001305414"/>
    </source>
</evidence>
<comment type="caution">
    <text evidence="4">The sequence shown here is derived from an EMBL/GenBank/DDBJ whole genome shotgun (WGS) entry which is preliminary data.</text>
</comment>
<name>A0AAN7V038_9PEZI</name>
<evidence type="ECO:0000313" key="4">
    <source>
        <dbReference type="EMBL" id="KAK5634184.1"/>
    </source>
</evidence>
<dbReference type="PANTHER" id="PTHR24320">
    <property type="entry name" value="RETINOL DEHYDROGENASE"/>
    <property type="match status" value="1"/>
</dbReference>
<dbReference type="SUPFAM" id="SSF51735">
    <property type="entry name" value="NAD(P)-binding Rossmann-fold domains"/>
    <property type="match status" value="1"/>
</dbReference>
<dbReference type="Pfam" id="PF00106">
    <property type="entry name" value="adh_short"/>
    <property type="match status" value="1"/>
</dbReference>
<evidence type="ECO:0000256" key="2">
    <source>
        <dbReference type="ARBA" id="ARBA00022857"/>
    </source>
</evidence>
<dbReference type="InterPro" id="IPR036291">
    <property type="entry name" value="NAD(P)-bd_dom_sf"/>
</dbReference>
<dbReference type="InterPro" id="IPR002347">
    <property type="entry name" value="SDR_fam"/>
</dbReference>
<keyword evidence="5" id="KW-1185">Reference proteome</keyword>
<dbReference type="EMBL" id="JAWHQM010000038">
    <property type="protein sequence ID" value="KAK5634184.1"/>
    <property type="molecule type" value="Genomic_DNA"/>
</dbReference>
<dbReference type="PANTHER" id="PTHR24320:SF236">
    <property type="entry name" value="SHORT-CHAIN DEHYDROGENASE-RELATED"/>
    <property type="match status" value="1"/>
</dbReference>
<protein>
    <submittedName>
        <fullName evidence="4">Uncharacterized protein</fullName>
    </submittedName>
</protein>
<comment type="similarity">
    <text evidence="1">Belongs to the short-chain dehydrogenases/reductases (SDR) family.</text>
</comment>
<gene>
    <name evidence="4" type="ORF">RRF57_009898</name>
</gene>
<reference evidence="4 5" key="1">
    <citation type="submission" date="2023-10" db="EMBL/GenBank/DDBJ databases">
        <title>Draft genome sequence of Xylaria bambusicola isolate GMP-LS, the root and basal stem rot pathogen of sugarcane in Indonesia.</title>
        <authorList>
            <person name="Selvaraj P."/>
            <person name="Muralishankar V."/>
            <person name="Muruganantham S."/>
            <person name="Sp S."/>
            <person name="Haryani S."/>
            <person name="Lau K.J.X."/>
            <person name="Naqvi N.I."/>
        </authorList>
    </citation>
    <scope>NUCLEOTIDE SEQUENCE [LARGE SCALE GENOMIC DNA]</scope>
    <source>
        <strain evidence="4">GMP-LS</strain>
    </source>
</reference>
<sequence>MSLAAIWTQFFPPRNGAPLTGANLPPQHGKVFIVTGVSSGIGYELARILYGAGGRVYMLTRSKENADAATARIKAWYLESDNDGPVRSRGSIEFIHMDLMDLNSVKRASRDFLFREKRLDVLLNMLERVHERMHHYQRKDMNTTSLSTP</sequence>
<keyword evidence="2" id="KW-0521">NADP</keyword>
<evidence type="ECO:0000256" key="3">
    <source>
        <dbReference type="ARBA" id="ARBA00023002"/>
    </source>
</evidence>
<organism evidence="4 5">
    <name type="scientific">Xylaria bambusicola</name>
    <dbReference type="NCBI Taxonomy" id="326684"/>
    <lineage>
        <taxon>Eukaryota</taxon>
        <taxon>Fungi</taxon>
        <taxon>Dikarya</taxon>
        <taxon>Ascomycota</taxon>
        <taxon>Pezizomycotina</taxon>
        <taxon>Sordariomycetes</taxon>
        <taxon>Xylariomycetidae</taxon>
        <taxon>Xylariales</taxon>
        <taxon>Xylariaceae</taxon>
        <taxon>Xylaria</taxon>
    </lineage>
</organism>
<dbReference type="GO" id="GO:0016491">
    <property type="term" value="F:oxidoreductase activity"/>
    <property type="evidence" value="ECO:0007669"/>
    <property type="project" value="UniProtKB-KW"/>
</dbReference>